<proteinExistence type="predicted"/>
<dbReference type="PROSITE" id="PS51017">
    <property type="entry name" value="CCT"/>
    <property type="match status" value="1"/>
</dbReference>
<dbReference type="EMBL" id="JAUJYO010000020">
    <property type="protein sequence ID" value="KAK1286210.1"/>
    <property type="molecule type" value="Genomic_DNA"/>
</dbReference>
<keyword evidence="2 3" id="KW-0539">Nucleus</keyword>
<dbReference type="GO" id="GO:0009909">
    <property type="term" value="P:regulation of flower development"/>
    <property type="evidence" value="ECO:0007669"/>
    <property type="project" value="InterPro"/>
</dbReference>
<dbReference type="GO" id="GO:0003700">
    <property type="term" value="F:DNA-binding transcription factor activity"/>
    <property type="evidence" value="ECO:0007669"/>
    <property type="project" value="TreeGrafter"/>
</dbReference>
<feature type="region of interest" description="Disordered" evidence="4">
    <location>
        <begin position="203"/>
        <end position="232"/>
    </location>
</feature>
<dbReference type="GO" id="GO:0005634">
    <property type="term" value="C:nucleus"/>
    <property type="evidence" value="ECO:0007669"/>
    <property type="project" value="UniProtKB-SubCell"/>
</dbReference>
<evidence type="ECO:0000313" key="6">
    <source>
        <dbReference type="EMBL" id="KAK1286210.1"/>
    </source>
</evidence>
<dbReference type="InterPro" id="IPR010402">
    <property type="entry name" value="CCT_domain"/>
</dbReference>
<accession>A0AAV9CAR7</accession>
<keyword evidence="7" id="KW-1185">Reference proteome</keyword>
<reference evidence="6" key="1">
    <citation type="journal article" date="2023" name="Nat. Commun.">
        <title>Diploid and tetraploid genomes of Acorus and the evolution of monocots.</title>
        <authorList>
            <person name="Ma L."/>
            <person name="Liu K.W."/>
            <person name="Li Z."/>
            <person name="Hsiao Y.Y."/>
            <person name="Qi Y."/>
            <person name="Fu T."/>
            <person name="Tang G.D."/>
            <person name="Zhang D."/>
            <person name="Sun W.H."/>
            <person name="Liu D.K."/>
            <person name="Li Y."/>
            <person name="Chen G.Z."/>
            <person name="Liu X.D."/>
            <person name="Liao X.Y."/>
            <person name="Jiang Y.T."/>
            <person name="Yu X."/>
            <person name="Hao Y."/>
            <person name="Huang J."/>
            <person name="Zhao X.W."/>
            <person name="Ke S."/>
            <person name="Chen Y.Y."/>
            <person name="Wu W.L."/>
            <person name="Hsu J.L."/>
            <person name="Lin Y.F."/>
            <person name="Huang M.D."/>
            <person name="Li C.Y."/>
            <person name="Huang L."/>
            <person name="Wang Z.W."/>
            <person name="Zhao X."/>
            <person name="Zhong W.Y."/>
            <person name="Peng D.H."/>
            <person name="Ahmad S."/>
            <person name="Lan S."/>
            <person name="Zhang J.S."/>
            <person name="Tsai W.C."/>
            <person name="Van de Peer Y."/>
            <person name="Liu Z.J."/>
        </authorList>
    </citation>
    <scope>NUCLEOTIDE SEQUENCE</scope>
    <source>
        <strain evidence="6">CP</strain>
    </source>
</reference>
<reference evidence="6" key="2">
    <citation type="submission" date="2023-06" db="EMBL/GenBank/DDBJ databases">
        <authorList>
            <person name="Ma L."/>
            <person name="Liu K.-W."/>
            <person name="Li Z."/>
            <person name="Hsiao Y.-Y."/>
            <person name="Qi Y."/>
            <person name="Fu T."/>
            <person name="Tang G."/>
            <person name="Zhang D."/>
            <person name="Sun W.-H."/>
            <person name="Liu D.-K."/>
            <person name="Li Y."/>
            <person name="Chen G.-Z."/>
            <person name="Liu X.-D."/>
            <person name="Liao X.-Y."/>
            <person name="Jiang Y.-T."/>
            <person name="Yu X."/>
            <person name="Hao Y."/>
            <person name="Huang J."/>
            <person name="Zhao X.-W."/>
            <person name="Ke S."/>
            <person name="Chen Y.-Y."/>
            <person name="Wu W.-L."/>
            <person name="Hsu J.-L."/>
            <person name="Lin Y.-F."/>
            <person name="Huang M.-D."/>
            <person name="Li C.-Y."/>
            <person name="Huang L."/>
            <person name="Wang Z.-W."/>
            <person name="Zhao X."/>
            <person name="Zhong W.-Y."/>
            <person name="Peng D.-H."/>
            <person name="Ahmad S."/>
            <person name="Lan S."/>
            <person name="Zhang J.-S."/>
            <person name="Tsai W.-C."/>
            <person name="Van De Peer Y."/>
            <person name="Liu Z.-J."/>
        </authorList>
    </citation>
    <scope>NUCLEOTIDE SEQUENCE</scope>
    <source>
        <strain evidence="6">CP</strain>
        <tissue evidence="6">Leaves</tissue>
    </source>
</reference>
<gene>
    <name evidence="6" type="primary">COL5</name>
    <name evidence="6" type="ORF">QJS10_CPB20g01438</name>
</gene>
<dbReference type="Proteomes" id="UP001180020">
    <property type="component" value="Unassembled WGS sequence"/>
</dbReference>
<feature type="compositionally biased region" description="Low complexity" evidence="4">
    <location>
        <begin position="91"/>
        <end position="103"/>
    </location>
</feature>
<evidence type="ECO:0000313" key="7">
    <source>
        <dbReference type="Proteomes" id="UP001180020"/>
    </source>
</evidence>
<dbReference type="InterPro" id="IPR045281">
    <property type="entry name" value="CONSTANS-like"/>
</dbReference>
<dbReference type="PANTHER" id="PTHR31319">
    <property type="entry name" value="ZINC FINGER PROTEIN CONSTANS-LIKE 4"/>
    <property type="match status" value="1"/>
</dbReference>
<dbReference type="PANTHER" id="PTHR31319:SF98">
    <property type="entry name" value="TRANSCRIPTION FACTOR GHD7"/>
    <property type="match status" value="1"/>
</dbReference>
<dbReference type="Pfam" id="PF06203">
    <property type="entry name" value="CCT"/>
    <property type="match status" value="1"/>
</dbReference>
<comment type="caution">
    <text evidence="6">The sequence shown here is derived from an EMBL/GenBank/DDBJ whole genome shotgun (WGS) entry which is preliminary data.</text>
</comment>
<name>A0AAV9CAR7_ACOCL</name>
<evidence type="ECO:0000256" key="2">
    <source>
        <dbReference type="ARBA" id="ARBA00023242"/>
    </source>
</evidence>
<organism evidence="6 7">
    <name type="scientific">Acorus calamus</name>
    <name type="common">Sweet flag</name>
    <dbReference type="NCBI Taxonomy" id="4465"/>
    <lineage>
        <taxon>Eukaryota</taxon>
        <taxon>Viridiplantae</taxon>
        <taxon>Streptophyta</taxon>
        <taxon>Embryophyta</taxon>
        <taxon>Tracheophyta</taxon>
        <taxon>Spermatophyta</taxon>
        <taxon>Magnoliopsida</taxon>
        <taxon>Liliopsida</taxon>
        <taxon>Acoraceae</taxon>
        <taxon>Acorus</taxon>
    </lineage>
</organism>
<sequence length="232" mass="26101">MDHHCNLCRVTGGTTGGVCLHHGSESAKLREFQFFGTDEEEESMGWLFDDINRSVVDEEEEKLPPQQKTVGFLETLRGSCDPHRLTFDVSATSTTTGSSSGGSPPRPQPPLPLLEVSLMGPAASASSQMSFTDNMFTYPSTGNSNEISVRAAPGDVEPVLDREARVLRYKEKKKRRRFEKQIRYQSRKLYAEKRPRVKGRFARTVEASQRPISPPRHHHHPDLPGQGYFNHH</sequence>
<evidence type="ECO:0000259" key="5">
    <source>
        <dbReference type="PROSITE" id="PS51017"/>
    </source>
</evidence>
<protein>
    <submittedName>
        <fullName evidence="6">Zinc finger protein CONSTANS-LIKE 5</fullName>
    </submittedName>
</protein>
<evidence type="ECO:0000256" key="1">
    <source>
        <dbReference type="ARBA" id="ARBA00004123"/>
    </source>
</evidence>
<evidence type="ECO:0000256" key="4">
    <source>
        <dbReference type="SAM" id="MobiDB-lite"/>
    </source>
</evidence>
<comment type="subcellular location">
    <subcellularLocation>
        <location evidence="1 3">Nucleus</location>
    </subcellularLocation>
</comment>
<feature type="domain" description="CCT" evidence="5">
    <location>
        <begin position="162"/>
        <end position="204"/>
    </location>
</feature>
<dbReference type="AlphaFoldDB" id="A0AAV9CAR7"/>
<feature type="region of interest" description="Disordered" evidence="4">
    <location>
        <begin position="91"/>
        <end position="112"/>
    </location>
</feature>
<evidence type="ECO:0000256" key="3">
    <source>
        <dbReference type="PROSITE-ProRule" id="PRU00357"/>
    </source>
</evidence>